<dbReference type="PROSITE" id="PS51464">
    <property type="entry name" value="SIS"/>
    <property type="match status" value="1"/>
</dbReference>
<evidence type="ECO:0000313" key="3">
    <source>
        <dbReference type="Proteomes" id="UP000510647"/>
    </source>
</evidence>
<dbReference type="InterPro" id="IPR001347">
    <property type="entry name" value="SIS_dom"/>
</dbReference>
<dbReference type="OrthoDB" id="1872003at2759"/>
<dbReference type="Pfam" id="PF01380">
    <property type="entry name" value="SIS"/>
    <property type="match status" value="1"/>
</dbReference>
<proteinExistence type="predicted"/>
<evidence type="ECO:0000313" key="2">
    <source>
        <dbReference type="EMBL" id="QLQ80093.1"/>
    </source>
</evidence>
<feature type="domain" description="SIS" evidence="1">
    <location>
        <begin position="57"/>
        <end position="211"/>
    </location>
</feature>
<dbReference type="SUPFAM" id="SSF53697">
    <property type="entry name" value="SIS domain"/>
    <property type="match status" value="1"/>
</dbReference>
<dbReference type="GO" id="GO:0097367">
    <property type="term" value="F:carbohydrate derivative binding"/>
    <property type="evidence" value="ECO:0007669"/>
    <property type="project" value="InterPro"/>
</dbReference>
<evidence type="ECO:0000259" key="1">
    <source>
        <dbReference type="PROSITE" id="PS51464"/>
    </source>
</evidence>
<dbReference type="Gene3D" id="3.40.50.10490">
    <property type="entry name" value="Glucose-6-phosphate isomerase like protein, domain 1"/>
    <property type="match status" value="1"/>
</dbReference>
<dbReference type="AlphaFoldDB" id="A0A7H9HS30"/>
<dbReference type="InterPro" id="IPR046348">
    <property type="entry name" value="SIS_dom_sf"/>
</dbReference>
<organism evidence="2 3">
    <name type="scientific">Torulaspora globosa</name>
    <dbReference type="NCBI Taxonomy" id="48254"/>
    <lineage>
        <taxon>Eukaryota</taxon>
        <taxon>Fungi</taxon>
        <taxon>Dikarya</taxon>
        <taxon>Ascomycota</taxon>
        <taxon>Saccharomycotina</taxon>
        <taxon>Saccharomycetes</taxon>
        <taxon>Saccharomycetales</taxon>
        <taxon>Saccharomycetaceae</taxon>
        <taxon>Torulaspora</taxon>
    </lineage>
</organism>
<accession>A0A7H9HS30</accession>
<dbReference type="GO" id="GO:1901135">
    <property type="term" value="P:carbohydrate derivative metabolic process"/>
    <property type="evidence" value="ECO:0007669"/>
    <property type="project" value="InterPro"/>
</dbReference>
<gene>
    <name evidence="2" type="ORF">HG537_0D00930</name>
</gene>
<name>A0A7H9HS30_9SACH</name>
<dbReference type="Proteomes" id="UP000510647">
    <property type="component" value="Chromosome 4"/>
</dbReference>
<reference evidence="2 3" key="1">
    <citation type="submission" date="2020-06" db="EMBL/GenBank/DDBJ databases">
        <title>The yeast mating-type switching endonuclease HO is a domesticated member of an unorthodox homing genetic element family.</title>
        <authorList>
            <person name="Coughlan A.Y."/>
            <person name="Lombardi L."/>
            <person name="Braun-Galleani S."/>
            <person name="Martos A.R."/>
            <person name="Galeote V."/>
            <person name="Bigey F."/>
            <person name="Dequin S."/>
            <person name="Byrne K.P."/>
            <person name="Wolfe K.H."/>
        </authorList>
    </citation>
    <scope>NUCLEOTIDE SEQUENCE [LARGE SCALE GENOMIC DNA]</scope>
    <source>
        <strain evidence="2 3">CBS2947</strain>
    </source>
</reference>
<dbReference type="PANTHER" id="PTHR38418">
    <property type="entry name" value="SUGAR ISOMERASE, KPSF/GUTQ (AFU_ORTHOLOGUE AFUA_6G08860)"/>
    <property type="match status" value="1"/>
</dbReference>
<sequence>MVCLAMTKDCCTDAVINSSISSFKTLLTHHSIQVDRLVDYYYTGQNADSVGRIIHMLCYCLKARNKIIFVGCGKSLKIAKKVVSTLQSMGMSSISMHPTDALHGDIGTVGEGDCIMACSTSGETEEIIQLLKYLDEKEIWHGEDGKRIQKVAVTADPHSTIGSMSDECLLIPKKVKECEVQNGLKAPTISSTSMLIVLDCLSLALSQAYSNGDLATRNKVFEVMHPGGKIGQTTRSNGSKTPPPTQVTIDAAKIRCGMSESKILQAVILYDWIDWNGKIQVPSVVVQSHYRTWKKTNSGTFDQYLNNILSPTTI</sequence>
<dbReference type="CDD" id="cd05014">
    <property type="entry name" value="SIS_Kpsf"/>
    <property type="match status" value="1"/>
</dbReference>
<protein>
    <recommendedName>
        <fullName evidence="1">SIS domain-containing protein</fullName>
    </recommendedName>
</protein>
<dbReference type="EMBL" id="CP059270">
    <property type="protein sequence ID" value="QLQ80093.1"/>
    <property type="molecule type" value="Genomic_DNA"/>
</dbReference>
<keyword evidence="3" id="KW-1185">Reference proteome</keyword>
<dbReference type="InterPro" id="IPR035474">
    <property type="entry name" value="SIS_Kpsf"/>
</dbReference>
<dbReference type="PANTHER" id="PTHR38418:SF2">
    <property type="entry name" value="SUGAR ISOMERASE, KPSF_GUTQ (AFU_ORTHOLOGUE AFUA_6G08860)"/>
    <property type="match status" value="1"/>
</dbReference>